<dbReference type="AlphaFoldDB" id="A0A157QPS9"/>
<protein>
    <submittedName>
        <fullName evidence="7">Amino acid efflux protein</fullName>
    </submittedName>
</protein>
<comment type="subcellular location">
    <subcellularLocation>
        <location evidence="1">Cell membrane</location>
        <topology evidence="1">Multi-pass membrane protein</topology>
    </subcellularLocation>
</comment>
<dbReference type="GO" id="GO:0005886">
    <property type="term" value="C:plasma membrane"/>
    <property type="evidence" value="ECO:0007669"/>
    <property type="project" value="UniProtKB-SubCell"/>
</dbReference>
<dbReference type="PANTHER" id="PTHR30086">
    <property type="entry name" value="ARGININE EXPORTER PROTEIN ARGO"/>
    <property type="match status" value="1"/>
</dbReference>
<dbReference type="eggNOG" id="COG1280">
    <property type="taxonomic scope" value="Bacteria"/>
</dbReference>
<evidence type="ECO:0000256" key="4">
    <source>
        <dbReference type="ARBA" id="ARBA00022989"/>
    </source>
</evidence>
<dbReference type="OrthoDB" id="9804822at2"/>
<dbReference type="PIRSF" id="PIRSF006324">
    <property type="entry name" value="LeuE"/>
    <property type="match status" value="1"/>
</dbReference>
<keyword evidence="4 6" id="KW-1133">Transmembrane helix</keyword>
<keyword evidence="5 6" id="KW-0472">Membrane</keyword>
<dbReference type="Proteomes" id="UP000076825">
    <property type="component" value="Chromosome 1"/>
</dbReference>
<evidence type="ECO:0000256" key="3">
    <source>
        <dbReference type="ARBA" id="ARBA00022692"/>
    </source>
</evidence>
<feature type="transmembrane region" description="Helical" evidence="6">
    <location>
        <begin position="6"/>
        <end position="29"/>
    </location>
</feature>
<feature type="transmembrane region" description="Helical" evidence="6">
    <location>
        <begin position="147"/>
        <end position="175"/>
    </location>
</feature>
<evidence type="ECO:0000256" key="5">
    <source>
        <dbReference type="ARBA" id="ARBA00023136"/>
    </source>
</evidence>
<dbReference type="Pfam" id="PF01810">
    <property type="entry name" value="LysE"/>
    <property type="match status" value="1"/>
</dbReference>
<evidence type="ECO:0000313" key="8">
    <source>
        <dbReference type="Proteomes" id="UP000076825"/>
    </source>
</evidence>
<dbReference type="GO" id="GO:0015171">
    <property type="term" value="F:amino acid transmembrane transporter activity"/>
    <property type="evidence" value="ECO:0007669"/>
    <property type="project" value="TreeGrafter"/>
</dbReference>
<sequence length="207" mass="22199">MFSLSLLSLYIGALLMIYALPGPDMALVLQTSVGRGVRPGIATAAGLAMARIVHVVLSACGLAALLQSAPWLYHTVRLVGAAYLLWIAIQVFRSPPFRLDAPVMPAPRALRAALGRGFLGNMLNPKALLFCSVFLPQFLQPGAGAVWLQMTVLGALLVAVGVVFDLALVFGALRLGRWLRSHPRAQAVQRWAFSSVLLGFALRLSLE</sequence>
<keyword evidence="2" id="KW-1003">Cell membrane</keyword>
<organism evidence="7 8">
    <name type="scientific">Bordetella trematum</name>
    <dbReference type="NCBI Taxonomy" id="123899"/>
    <lineage>
        <taxon>Bacteria</taxon>
        <taxon>Pseudomonadati</taxon>
        <taxon>Pseudomonadota</taxon>
        <taxon>Betaproteobacteria</taxon>
        <taxon>Burkholderiales</taxon>
        <taxon>Alcaligenaceae</taxon>
        <taxon>Bordetella</taxon>
    </lineage>
</organism>
<keyword evidence="3 6" id="KW-0812">Transmembrane</keyword>
<feature type="transmembrane region" description="Helical" evidence="6">
    <location>
        <begin position="41"/>
        <end position="65"/>
    </location>
</feature>
<proteinExistence type="predicted"/>
<name>A0A157QPS9_9BORD</name>
<evidence type="ECO:0000256" key="1">
    <source>
        <dbReference type="ARBA" id="ARBA00004651"/>
    </source>
</evidence>
<dbReference type="RefSeq" id="WP_025516543.1">
    <property type="nucleotide sequence ID" value="NZ_CP016340.1"/>
</dbReference>
<dbReference type="KEGG" id="btrm:SAMEA390648703008"/>
<accession>A0A157QPS9</accession>
<evidence type="ECO:0000256" key="2">
    <source>
        <dbReference type="ARBA" id="ARBA00022475"/>
    </source>
</evidence>
<gene>
    <name evidence="7" type="primary">rhtB_4</name>
    <name evidence="7" type="ORF">SAMEA3906487_03008</name>
</gene>
<dbReference type="PANTHER" id="PTHR30086:SF20">
    <property type="entry name" value="ARGININE EXPORTER PROTEIN ARGO-RELATED"/>
    <property type="match status" value="1"/>
</dbReference>
<feature type="transmembrane region" description="Helical" evidence="6">
    <location>
        <begin position="71"/>
        <end position="92"/>
    </location>
</feature>
<dbReference type="GeneID" id="56589744"/>
<dbReference type="STRING" id="123899.SAMEA3906487_03008"/>
<dbReference type="InterPro" id="IPR001123">
    <property type="entry name" value="LeuE-type"/>
</dbReference>
<evidence type="ECO:0000256" key="6">
    <source>
        <dbReference type="SAM" id="Phobius"/>
    </source>
</evidence>
<dbReference type="EMBL" id="LT546645">
    <property type="protein sequence ID" value="SAI72012.1"/>
    <property type="molecule type" value="Genomic_DNA"/>
</dbReference>
<keyword evidence="8" id="KW-1185">Reference proteome</keyword>
<evidence type="ECO:0000313" key="7">
    <source>
        <dbReference type="EMBL" id="SAI72012.1"/>
    </source>
</evidence>
<reference evidence="7 8" key="1">
    <citation type="submission" date="2016-04" db="EMBL/GenBank/DDBJ databases">
        <authorList>
            <consortium name="Pathogen Informatics"/>
        </authorList>
    </citation>
    <scope>NUCLEOTIDE SEQUENCE [LARGE SCALE GENOMIC DNA]</scope>
    <source>
        <strain evidence="7 8">H044680328</strain>
    </source>
</reference>
<dbReference type="PATRIC" id="fig|123899.6.peg.3001"/>